<evidence type="ECO:0000313" key="1">
    <source>
        <dbReference type="Proteomes" id="UP000000437"/>
    </source>
</evidence>
<organism evidence="1 2">
    <name type="scientific">Danio rerio</name>
    <name type="common">Zebrafish</name>
    <name type="synonym">Brachydanio rerio</name>
    <dbReference type="NCBI Taxonomy" id="7955"/>
    <lineage>
        <taxon>Eukaryota</taxon>
        <taxon>Metazoa</taxon>
        <taxon>Chordata</taxon>
        <taxon>Craniata</taxon>
        <taxon>Vertebrata</taxon>
        <taxon>Euteleostomi</taxon>
        <taxon>Actinopterygii</taxon>
        <taxon>Neopterygii</taxon>
        <taxon>Teleostei</taxon>
        <taxon>Ostariophysi</taxon>
        <taxon>Cypriniformes</taxon>
        <taxon>Danionidae</taxon>
        <taxon>Danioninae</taxon>
        <taxon>Danio</taxon>
    </lineage>
</organism>
<accession>A0AC58IMQ6</accession>
<proteinExistence type="predicted"/>
<gene>
    <name evidence="2" type="primary">c23h1orf87</name>
</gene>
<dbReference type="Proteomes" id="UP000000437">
    <property type="component" value="Chromosome 23"/>
</dbReference>
<evidence type="ECO:0000313" key="2">
    <source>
        <dbReference type="RefSeq" id="XP_073795511.1"/>
    </source>
</evidence>
<protein>
    <submittedName>
        <fullName evidence="2">Uncharacterized protein C1orf87 homolog isoform X1</fullName>
    </submittedName>
</protein>
<reference evidence="2" key="1">
    <citation type="submission" date="2025-08" db="UniProtKB">
        <authorList>
            <consortium name="RefSeq"/>
        </authorList>
    </citation>
    <scope>IDENTIFICATION</scope>
    <source>
        <strain evidence="2">Tuebingen</strain>
        <tissue evidence="2">Fibroblasts and whole tissue</tissue>
    </source>
</reference>
<keyword evidence="1" id="KW-1185">Reference proteome</keyword>
<dbReference type="RefSeq" id="XP_073795511.1">
    <property type="nucleotide sequence ID" value="XM_073939410.1"/>
</dbReference>
<name>A0AC58IMQ6_DANRE</name>
<sequence>MDGWRTTENSIKPQLVVKIVGGKHIKYFIDGSKSPIDHLEIINSSEDRNNSSNKVTDEDLSRKSPSYDLRPAEHKDNLLDALQQFPDRRCVTAPCGDRSQSYIYPKSTTNPSSSKQLLQNPHFTEEQSEDPQHGLLTCLSEELQDLEQNKLELMEQEVTSLDSSGSGLLHQSELMFLLLKLKVPVKLRTLACVIRKFSDTTDPLQVHYRELLKFIQRAAQDDNQPSVEAEICNASVADTDLESVSVRSENAENGETWLQRFQKMEMALRMCDTKNTGYVDRDQAKRLILNYSLIFDLDLSPVKVSEVTRSTQREGRVHLASALQQLKER</sequence>